<protein>
    <submittedName>
        <fullName evidence="14">Vitamin B12 import ATP-binding protein BtuD</fullName>
    </submittedName>
</protein>
<evidence type="ECO:0000256" key="5">
    <source>
        <dbReference type="ARBA" id="ARBA00022741"/>
    </source>
</evidence>
<evidence type="ECO:0000256" key="1">
    <source>
        <dbReference type="ARBA" id="ARBA00004651"/>
    </source>
</evidence>
<feature type="transmembrane region" description="Helical" evidence="11">
    <location>
        <begin position="237"/>
        <end position="263"/>
    </location>
</feature>
<keyword evidence="6 14" id="KW-0067">ATP-binding</keyword>
<feature type="domain" description="ABC transmembrane type-1" evidence="13">
    <location>
        <begin position="20"/>
        <end position="300"/>
    </location>
</feature>
<evidence type="ECO:0000313" key="15">
    <source>
        <dbReference type="Proteomes" id="UP000507979"/>
    </source>
</evidence>
<dbReference type="PROSITE" id="PS00211">
    <property type="entry name" value="ABC_TRANSPORTER_1"/>
    <property type="match status" value="1"/>
</dbReference>
<reference evidence="14 15" key="1">
    <citation type="submission" date="2020-04" db="EMBL/GenBank/DDBJ databases">
        <authorList>
            <person name="De Canck E."/>
        </authorList>
    </citation>
    <scope>NUCLEOTIDE SEQUENCE [LARGE SCALE GENOMIC DNA]</scope>
    <source>
        <strain evidence="14 15">LMG 26845</strain>
    </source>
</reference>
<dbReference type="PANTHER" id="PTHR24221:SF654">
    <property type="entry name" value="ATP-BINDING CASSETTE SUB-FAMILY B MEMBER 6"/>
    <property type="match status" value="1"/>
</dbReference>
<dbReference type="GO" id="GO:0005524">
    <property type="term" value="F:ATP binding"/>
    <property type="evidence" value="ECO:0007669"/>
    <property type="project" value="UniProtKB-KW"/>
</dbReference>
<keyword evidence="15" id="KW-1185">Reference proteome</keyword>
<dbReference type="RefSeq" id="WP_156333514.1">
    <property type="nucleotide sequence ID" value="NZ_CADIJR010000035.1"/>
</dbReference>
<dbReference type="GO" id="GO:0140359">
    <property type="term" value="F:ABC-type transporter activity"/>
    <property type="evidence" value="ECO:0007669"/>
    <property type="project" value="InterPro"/>
</dbReference>
<dbReference type="SUPFAM" id="SSF90123">
    <property type="entry name" value="ABC transporter transmembrane region"/>
    <property type="match status" value="1"/>
</dbReference>
<feature type="domain" description="ABC transporter" evidence="12">
    <location>
        <begin position="331"/>
        <end position="566"/>
    </location>
</feature>
<name>A0A6J5AFD2_9BURK</name>
<evidence type="ECO:0000256" key="9">
    <source>
        <dbReference type="ARBA" id="ARBA00023055"/>
    </source>
</evidence>
<keyword evidence="8 11" id="KW-1133">Transmembrane helix</keyword>
<feature type="transmembrane region" description="Helical" evidence="11">
    <location>
        <begin position="129"/>
        <end position="151"/>
    </location>
</feature>
<feature type="transmembrane region" description="Helical" evidence="11">
    <location>
        <begin position="21"/>
        <end position="42"/>
    </location>
</feature>
<dbReference type="Gene3D" id="3.40.50.300">
    <property type="entry name" value="P-loop containing nucleotide triphosphate hydrolases"/>
    <property type="match status" value="1"/>
</dbReference>
<keyword evidence="7" id="KW-1278">Translocase</keyword>
<dbReference type="Gene3D" id="1.20.1560.10">
    <property type="entry name" value="ABC transporter type 1, transmembrane domain"/>
    <property type="match status" value="1"/>
</dbReference>
<comment type="subcellular location">
    <subcellularLocation>
        <location evidence="1">Cell membrane</location>
        <topology evidence="1">Multi-pass membrane protein</topology>
    </subcellularLocation>
</comment>
<evidence type="ECO:0000256" key="11">
    <source>
        <dbReference type="SAM" id="Phobius"/>
    </source>
</evidence>
<dbReference type="AlphaFoldDB" id="A0A6J5AFD2"/>
<evidence type="ECO:0000256" key="7">
    <source>
        <dbReference type="ARBA" id="ARBA00022967"/>
    </source>
</evidence>
<dbReference type="GO" id="GO:0016887">
    <property type="term" value="F:ATP hydrolysis activity"/>
    <property type="evidence" value="ECO:0007669"/>
    <property type="project" value="InterPro"/>
</dbReference>
<dbReference type="InterPro" id="IPR036640">
    <property type="entry name" value="ABC1_TM_sf"/>
</dbReference>
<keyword evidence="10 11" id="KW-0472">Membrane</keyword>
<dbReference type="SUPFAM" id="SSF52540">
    <property type="entry name" value="P-loop containing nucleoside triphosphate hydrolases"/>
    <property type="match status" value="1"/>
</dbReference>
<dbReference type="GeneID" id="92899420"/>
<dbReference type="InterPro" id="IPR003439">
    <property type="entry name" value="ABC_transporter-like_ATP-bd"/>
</dbReference>
<dbReference type="Proteomes" id="UP000507979">
    <property type="component" value="Unassembled WGS sequence"/>
</dbReference>
<evidence type="ECO:0000313" key="14">
    <source>
        <dbReference type="EMBL" id="CAB3666633.1"/>
    </source>
</evidence>
<feature type="transmembrane region" description="Helical" evidence="11">
    <location>
        <begin position="54"/>
        <end position="72"/>
    </location>
</feature>
<accession>A0A6J5AFD2</accession>
<dbReference type="PANTHER" id="PTHR24221">
    <property type="entry name" value="ATP-BINDING CASSETTE SUB-FAMILY B"/>
    <property type="match status" value="1"/>
</dbReference>
<dbReference type="GO" id="GO:0005886">
    <property type="term" value="C:plasma membrane"/>
    <property type="evidence" value="ECO:0007669"/>
    <property type="project" value="UniProtKB-SubCell"/>
</dbReference>
<dbReference type="InterPro" id="IPR017871">
    <property type="entry name" value="ABC_transporter-like_CS"/>
</dbReference>
<evidence type="ECO:0000256" key="4">
    <source>
        <dbReference type="ARBA" id="ARBA00022692"/>
    </source>
</evidence>
<feature type="transmembrane region" description="Helical" evidence="11">
    <location>
        <begin position="157"/>
        <end position="176"/>
    </location>
</feature>
<proteinExistence type="predicted"/>
<dbReference type="FunFam" id="3.40.50.300:FF:000221">
    <property type="entry name" value="Multidrug ABC transporter ATP-binding protein"/>
    <property type="match status" value="1"/>
</dbReference>
<organism evidence="14 15">
    <name type="scientific">Achromobacter insuavis</name>
    <dbReference type="NCBI Taxonomy" id="1287735"/>
    <lineage>
        <taxon>Bacteria</taxon>
        <taxon>Pseudomonadati</taxon>
        <taxon>Pseudomonadota</taxon>
        <taxon>Betaproteobacteria</taxon>
        <taxon>Burkholderiales</taxon>
        <taxon>Alcaligenaceae</taxon>
        <taxon>Achromobacter</taxon>
    </lineage>
</organism>
<evidence type="ECO:0000256" key="2">
    <source>
        <dbReference type="ARBA" id="ARBA00022448"/>
    </source>
</evidence>
<keyword evidence="4 11" id="KW-0812">Transmembrane</keyword>
<dbReference type="GO" id="GO:0034040">
    <property type="term" value="F:ATPase-coupled lipid transmembrane transporter activity"/>
    <property type="evidence" value="ECO:0007669"/>
    <property type="project" value="TreeGrafter"/>
</dbReference>
<evidence type="ECO:0000259" key="13">
    <source>
        <dbReference type="PROSITE" id="PS50929"/>
    </source>
</evidence>
<sequence>MMPDFGFDLAGRKDPRLARGLACGILAALVETLPYLVLYHALGRVMAGSASASLALQVLLALAACNGALVWLKARANVLNFGAVYTLAADARLRMADGLGRLPLGRLQQRRRAAIVELLTGRYTHYQEIVARVWGLSVANAAVPLFLWLLLCALQPALALLCAVLGPAAYLVIPWSHRLLSRADTRLAALREQTVAALLEQAECQRDLRQFDRRGARLARALDLLDRLRREQMRAELAPAPALLLFGCMLQAGFAAVALAAALGLGVRLAPVDFLVFLVVSLRYFRALGDLGLNLAELRHARDTLAHIRALAAEPPLPQPAAPRMPVGNTLTLEGVGLCHHGAARPALDGIDGVVTEGQRVALVGASGSGKSTLASLLARMWDPDRGAIRIGGVDLRDMAARTLNQRVALMLQEVALFRASVADNLRLGRPDASLDEVMAAARAAHAHGFIERLPQGYETVLDESVIRLSGGERQRLAIARALLKNAPILVLDEALASVDPENAWEIQRALDELARGRTVLAIAHQLRSVVDADAIWVMRDGRIVERGRHAALLAANGEYARLWRAQAPD</sequence>
<gene>
    <name evidence="14" type="primary">btuD_12</name>
    <name evidence="14" type="ORF">LMG26845_03555</name>
</gene>
<keyword evidence="9" id="KW-0445">Lipid transport</keyword>
<dbReference type="PROSITE" id="PS50929">
    <property type="entry name" value="ABC_TM1F"/>
    <property type="match status" value="1"/>
</dbReference>
<evidence type="ECO:0000256" key="8">
    <source>
        <dbReference type="ARBA" id="ARBA00022989"/>
    </source>
</evidence>
<evidence type="ECO:0000259" key="12">
    <source>
        <dbReference type="PROSITE" id="PS50893"/>
    </source>
</evidence>
<dbReference type="Pfam" id="PF00005">
    <property type="entry name" value="ABC_tran"/>
    <property type="match status" value="1"/>
</dbReference>
<evidence type="ECO:0000256" key="3">
    <source>
        <dbReference type="ARBA" id="ARBA00022475"/>
    </source>
</evidence>
<keyword evidence="5" id="KW-0547">Nucleotide-binding</keyword>
<evidence type="ECO:0000256" key="6">
    <source>
        <dbReference type="ARBA" id="ARBA00022840"/>
    </source>
</evidence>
<dbReference type="InterPro" id="IPR011527">
    <property type="entry name" value="ABC1_TM_dom"/>
</dbReference>
<dbReference type="PROSITE" id="PS50893">
    <property type="entry name" value="ABC_TRANSPORTER_2"/>
    <property type="match status" value="1"/>
</dbReference>
<dbReference type="InterPro" id="IPR027417">
    <property type="entry name" value="P-loop_NTPase"/>
</dbReference>
<dbReference type="EMBL" id="CADIJR010000035">
    <property type="protein sequence ID" value="CAB3666633.1"/>
    <property type="molecule type" value="Genomic_DNA"/>
</dbReference>
<dbReference type="SMART" id="SM00382">
    <property type="entry name" value="AAA"/>
    <property type="match status" value="1"/>
</dbReference>
<keyword evidence="3" id="KW-1003">Cell membrane</keyword>
<dbReference type="InterPro" id="IPR003593">
    <property type="entry name" value="AAA+_ATPase"/>
</dbReference>
<keyword evidence="2" id="KW-0813">Transport</keyword>
<evidence type="ECO:0000256" key="10">
    <source>
        <dbReference type="ARBA" id="ARBA00023136"/>
    </source>
</evidence>
<dbReference type="InterPro" id="IPR039421">
    <property type="entry name" value="Type_1_exporter"/>
</dbReference>